<keyword evidence="3" id="KW-1185">Reference proteome</keyword>
<dbReference type="EMBL" id="LRGB01001540">
    <property type="protein sequence ID" value="KZS11824.1"/>
    <property type="molecule type" value="Genomic_DNA"/>
</dbReference>
<evidence type="ECO:0000313" key="3">
    <source>
        <dbReference type="Proteomes" id="UP000076858"/>
    </source>
</evidence>
<protein>
    <submittedName>
        <fullName evidence="2">Uncharacterized protein</fullName>
    </submittedName>
</protein>
<dbReference type="AlphaFoldDB" id="A0A162DHI0"/>
<evidence type="ECO:0000256" key="1">
    <source>
        <dbReference type="SAM" id="MobiDB-lite"/>
    </source>
</evidence>
<feature type="region of interest" description="Disordered" evidence="1">
    <location>
        <begin position="238"/>
        <end position="264"/>
    </location>
</feature>
<proteinExistence type="predicted"/>
<sequence>MANFGNEDERSQDGSTASISRPLTKHSKVMIVFDFMEHSPGIGLISHVVKPVLPEIEEDAVPLVKMYIEKHRNLAIRWKPPLPTDTSSWHLTQYSNLESCKNTIIRQATARTALIKYMMSQNDPRVSGRPRARTQLQYLTNMEQLSTASNTSLDENVESSEAEPLTNQKATYEDVERELAESDAKRIKLEIDQREMQQRIIALEEEIKTLKEDPVRILTSTVREHTVIIQRFIDGSATDRPTVGQLPGTPRPSPGSKVSTTPDTFTPVKFHGNVTINPQKLREAIISGPWYEPAELAQFSLAGKACPSIPGSIPKPKFPEDILEAIERFLIPKWETWHSIILTPEQIKTSVGDRLLSCHTSEKKLKKKQAAFECAAENGDGGSAENGDGRSAENDDLNPSDYD</sequence>
<dbReference type="Proteomes" id="UP000076858">
    <property type="component" value="Unassembled WGS sequence"/>
</dbReference>
<feature type="region of interest" description="Disordered" evidence="1">
    <location>
        <begin position="377"/>
        <end position="403"/>
    </location>
</feature>
<evidence type="ECO:0000313" key="2">
    <source>
        <dbReference type="EMBL" id="KZS11824.1"/>
    </source>
</evidence>
<accession>A0A162DHI0</accession>
<reference evidence="2 3" key="1">
    <citation type="submission" date="2016-03" db="EMBL/GenBank/DDBJ databases">
        <title>EvidentialGene: Evidence-directed Construction of Genes on Genomes.</title>
        <authorList>
            <person name="Gilbert D.G."/>
            <person name="Choi J.-H."/>
            <person name="Mockaitis K."/>
            <person name="Colbourne J."/>
            <person name="Pfrender M."/>
        </authorList>
    </citation>
    <scope>NUCLEOTIDE SEQUENCE [LARGE SCALE GENOMIC DNA]</scope>
    <source>
        <strain evidence="2 3">Xinb3</strain>
        <tissue evidence="2">Complete organism</tissue>
    </source>
</reference>
<dbReference type="OrthoDB" id="6383334at2759"/>
<name>A0A162DHI0_9CRUS</name>
<gene>
    <name evidence="2" type="ORF">APZ42_023400</name>
</gene>
<feature type="compositionally biased region" description="Acidic residues" evidence="1">
    <location>
        <begin position="394"/>
        <end position="403"/>
    </location>
</feature>
<feature type="region of interest" description="Disordered" evidence="1">
    <location>
        <begin position="147"/>
        <end position="168"/>
    </location>
</feature>
<organism evidence="2 3">
    <name type="scientific">Daphnia magna</name>
    <dbReference type="NCBI Taxonomy" id="35525"/>
    <lineage>
        <taxon>Eukaryota</taxon>
        <taxon>Metazoa</taxon>
        <taxon>Ecdysozoa</taxon>
        <taxon>Arthropoda</taxon>
        <taxon>Crustacea</taxon>
        <taxon>Branchiopoda</taxon>
        <taxon>Diplostraca</taxon>
        <taxon>Cladocera</taxon>
        <taxon>Anomopoda</taxon>
        <taxon>Daphniidae</taxon>
        <taxon>Daphnia</taxon>
    </lineage>
</organism>
<comment type="caution">
    <text evidence="2">The sequence shown here is derived from an EMBL/GenBank/DDBJ whole genome shotgun (WGS) entry which is preliminary data.</text>
</comment>
<feature type="region of interest" description="Disordered" evidence="1">
    <location>
        <begin position="1"/>
        <end position="20"/>
    </location>
</feature>